<sequence length="155" mass="17462">MNVKININSAAVKARMTEKTHDAMKLLMSNFLKDCNDYAPQDQSVLINSSIIHTGISADWVPPLGKKVTSEQLQALARAKGSEVEIRNDSIAMVLRWETPYARTLYYGVSKKGNPISYSHDENPKACKMWAHKAESVKGEQWRRQLQKLLTGSDK</sequence>
<evidence type="ECO:0000313" key="1">
    <source>
        <dbReference type="EMBL" id="CUQ90514.1"/>
    </source>
</evidence>
<reference evidence="1 2" key="1">
    <citation type="submission" date="2015-09" db="EMBL/GenBank/DDBJ databases">
        <authorList>
            <consortium name="Pathogen Informatics"/>
        </authorList>
    </citation>
    <scope>NUCLEOTIDE SEQUENCE [LARGE SCALE GENOMIC DNA]</scope>
    <source>
        <strain evidence="1 2">2789STDY5834928</strain>
    </source>
</reference>
<protein>
    <submittedName>
        <fullName evidence="1">Minor capsid protein</fullName>
    </submittedName>
</protein>
<evidence type="ECO:0000313" key="2">
    <source>
        <dbReference type="Proteomes" id="UP000095662"/>
    </source>
</evidence>
<accession>A0A174ZTE4</accession>
<gene>
    <name evidence="1" type="ORF">ERS852540_02145</name>
</gene>
<dbReference type="OrthoDB" id="2221953at2"/>
<name>A0A174ZTE4_9FIRM</name>
<organism evidence="1 2">
    <name type="scientific">[Eubacterium] siraeum</name>
    <dbReference type="NCBI Taxonomy" id="39492"/>
    <lineage>
        <taxon>Bacteria</taxon>
        <taxon>Bacillati</taxon>
        <taxon>Bacillota</taxon>
        <taxon>Clostridia</taxon>
        <taxon>Eubacteriales</taxon>
        <taxon>Oscillospiraceae</taxon>
        <taxon>Oscillospiraceae incertae sedis</taxon>
    </lineage>
</organism>
<proteinExistence type="predicted"/>
<dbReference type="STRING" id="39492.ERS852540_02145"/>
<dbReference type="Pfam" id="PF11114">
    <property type="entry name" value="Minor_capsid_2"/>
    <property type="match status" value="1"/>
</dbReference>
<dbReference type="InterPro" id="IPR021080">
    <property type="entry name" value="Minor_capsid_protein"/>
</dbReference>
<dbReference type="Proteomes" id="UP000095662">
    <property type="component" value="Unassembled WGS sequence"/>
</dbReference>
<dbReference type="EMBL" id="CZBY01000020">
    <property type="protein sequence ID" value="CUQ90514.1"/>
    <property type="molecule type" value="Genomic_DNA"/>
</dbReference>
<dbReference type="AlphaFoldDB" id="A0A174ZTE4"/>